<name>W4HDK4_APHAT</name>
<dbReference type="RefSeq" id="XP_009821799.1">
    <property type="nucleotide sequence ID" value="XM_009823497.1"/>
</dbReference>
<organism evidence="1">
    <name type="scientific">Aphanomyces astaci</name>
    <name type="common">Crayfish plague agent</name>
    <dbReference type="NCBI Taxonomy" id="112090"/>
    <lineage>
        <taxon>Eukaryota</taxon>
        <taxon>Sar</taxon>
        <taxon>Stramenopiles</taxon>
        <taxon>Oomycota</taxon>
        <taxon>Saprolegniomycetes</taxon>
        <taxon>Saprolegniales</taxon>
        <taxon>Verrucalvaceae</taxon>
        <taxon>Aphanomyces</taxon>
    </lineage>
</organism>
<reference evidence="1" key="1">
    <citation type="submission" date="2013-12" db="EMBL/GenBank/DDBJ databases">
        <title>The Genome Sequence of Aphanomyces astaci APO3.</title>
        <authorList>
            <consortium name="The Broad Institute Genomics Platform"/>
            <person name="Russ C."/>
            <person name="Tyler B."/>
            <person name="van West P."/>
            <person name="Dieguez-Uribeondo J."/>
            <person name="Young S.K."/>
            <person name="Zeng Q."/>
            <person name="Gargeya S."/>
            <person name="Fitzgerald M."/>
            <person name="Abouelleil A."/>
            <person name="Alvarado L."/>
            <person name="Chapman S.B."/>
            <person name="Gainer-Dewar J."/>
            <person name="Goldberg J."/>
            <person name="Griggs A."/>
            <person name="Gujja S."/>
            <person name="Hansen M."/>
            <person name="Howarth C."/>
            <person name="Imamovic A."/>
            <person name="Ireland A."/>
            <person name="Larimer J."/>
            <person name="McCowan C."/>
            <person name="Murphy C."/>
            <person name="Pearson M."/>
            <person name="Poon T.W."/>
            <person name="Priest M."/>
            <person name="Roberts A."/>
            <person name="Saif S."/>
            <person name="Shea T."/>
            <person name="Sykes S."/>
            <person name="Wortman J."/>
            <person name="Nusbaum C."/>
            <person name="Birren B."/>
        </authorList>
    </citation>
    <scope>NUCLEOTIDE SEQUENCE [LARGE SCALE GENOMIC DNA]</scope>
    <source>
        <strain evidence="1">APO3</strain>
    </source>
</reference>
<accession>W4HDK4</accession>
<evidence type="ECO:0000313" key="1">
    <source>
        <dbReference type="EMBL" id="ETV89399.1"/>
    </source>
</evidence>
<dbReference type="GeneID" id="20802690"/>
<dbReference type="OrthoDB" id="10597195at2759"/>
<proteinExistence type="predicted"/>
<protein>
    <submittedName>
        <fullName evidence="1">Uncharacterized protein</fullName>
    </submittedName>
</protein>
<dbReference type="EMBL" id="KI913114">
    <property type="protein sequence ID" value="ETV89399.1"/>
    <property type="molecule type" value="Genomic_DNA"/>
</dbReference>
<gene>
    <name evidence="1" type="ORF">H257_00694</name>
</gene>
<sequence length="240" mass="25718">MLARESGPVLSQLQSEMFLKQATRCVEAKGTLVRALSTRSGAVSVRPSMPPRFALLKARGNNLSLRITAMGVLGFAGARVFMSPSTLCQGGVSEAPATRTAVFRNGGTNDRNNDDPSNFIATVLRFLCGAAVGSVVCPIVTEAAIPLAIGVVFGVHVASLTGIFEFTWTDVEKSFVSTYIAKGQVKWGQLRVDVMQFLKLEESPELMHAVAGFHKWAKHNLYSGTTTVTTDGILLPSLRS</sequence>
<dbReference type="VEuPathDB" id="FungiDB:H257_00694"/>
<dbReference type="AlphaFoldDB" id="W4HDK4"/>